<evidence type="ECO:0000313" key="3">
    <source>
        <dbReference type="Proteomes" id="UP001152024"/>
    </source>
</evidence>
<feature type="compositionally biased region" description="Basic and acidic residues" evidence="1">
    <location>
        <begin position="281"/>
        <end position="292"/>
    </location>
</feature>
<reference evidence="2" key="1">
    <citation type="submission" date="2022-09" db="EMBL/GenBank/DDBJ databases">
        <title>Fusarium specimens isolated from Avocado Roots.</title>
        <authorList>
            <person name="Stajich J."/>
            <person name="Roper C."/>
            <person name="Heimlech-Rivalta G."/>
        </authorList>
    </citation>
    <scope>NUCLEOTIDE SEQUENCE</scope>
    <source>
        <strain evidence="2">CF00095</strain>
    </source>
</reference>
<accession>A0ABQ8R3R0</accession>
<keyword evidence="3" id="KW-1185">Reference proteome</keyword>
<evidence type="ECO:0000313" key="2">
    <source>
        <dbReference type="EMBL" id="KAJ4124906.1"/>
    </source>
</evidence>
<feature type="region of interest" description="Disordered" evidence="1">
    <location>
        <begin position="279"/>
        <end position="305"/>
    </location>
</feature>
<proteinExistence type="predicted"/>
<comment type="caution">
    <text evidence="2">The sequence shown here is derived from an EMBL/GenBank/DDBJ whole genome shotgun (WGS) entry which is preliminary data.</text>
</comment>
<protein>
    <submittedName>
        <fullName evidence="2">Uncharacterized protein</fullName>
    </submittedName>
</protein>
<name>A0ABQ8R3R0_FUSEQ</name>
<dbReference type="EMBL" id="JAOQBH010000015">
    <property type="protein sequence ID" value="KAJ4124906.1"/>
    <property type="molecule type" value="Genomic_DNA"/>
</dbReference>
<organism evidence="2 3">
    <name type="scientific">Fusarium equiseti</name>
    <name type="common">Fusarium scirpi</name>
    <dbReference type="NCBI Taxonomy" id="61235"/>
    <lineage>
        <taxon>Eukaryota</taxon>
        <taxon>Fungi</taxon>
        <taxon>Dikarya</taxon>
        <taxon>Ascomycota</taxon>
        <taxon>Pezizomycotina</taxon>
        <taxon>Sordariomycetes</taxon>
        <taxon>Hypocreomycetidae</taxon>
        <taxon>Hypocreales</taxon>
        <taxon>Nectriaceae</taxon>
        <taxon>Fusarium</taxon>
        <taxon>Fusarium incarnatum-equiseti species complex</taxon>
    </lineage>
</organism>
<dbReference type="Proteomes" id="UP001152024">
    <property type="component" value="Unassembled WGS sequence"/>
</dbReference>
<sequence>MSAPKNEQDVAVDWDYDKMTNGVNVKFPPLDSSDVPRGHMSLSDLEDFGDIWNKHSRHWDVQDKIEIFDHLWNRPIVEPFPWTANKHPLYPERSKFSTYVILKWLYPDDYDMPPHRFIRWGKYPAIYGDEHQVANWDGIPVPDWGNAESPAQGHQCSDSNVEAVNEGVRNSVQDESDESLKTKNEVIAHHLWWNTKDAPLSPALNQQNNNNADDPSEDVIMPGTWVDQPVCNAWHGTRSSHHPLGKHVQHYQRQERSEWGSDDEKYVRGPPAANRVYAAADSKDGRSKEMAHQETSAEDDGGYDEWPTGNPYFVKGSVENTYPSSKAFDAFASKFSSETEDSEVGVITPASSNAEQAPALSDQQIQELKDFITKANENTTAHLSLEISRMEKSLDMKIERMREDFNLRLNRAMKVNRSLRDDMESIQLSLLDSATTRKQVRELRAKVADLEQSTPAF</sequence>
<evidence type="ECO:0000256" key="1">
    <source>
        <dbReference type="SAM" id="MobiDB-lite"/>
    </source>
</evidence>
<gene>
    <name evidence="2" type="ORF">NW768_009246</name>
</gene>